<feature type="binding site" evidence="4">
    <location>
        <position position="199"/>
    </location>
    <ligand>
        <name>Fe cation</name>
        <dbReference type="ChEBI" id="CHEBI:24875"/>
    </ligand>
</feature>
<dbReference type="SUPFAM" id="SSF56420">
    <property type="entry name" value="Peptide deformylase"/>
    <property type="match status" value="1"/>
</dbReference>
<dbReference type="HAMAP" id="MF_00163">
    <property type="entry name" value="Pep_deformylase"/>
    <property type="match status" value="1"/>
</dbReference>
<evidence type="ECO:0000256" key="1">
    <source>
        <dbReference type="ARBA" id="ARBA00010759"/>
    </source>
</evidence>
<dbReference type="RefSeq" id="WP_163285638.1">
    <property type="nucleotide sequence ID" value="NZ_JAAGVY010000022.1"/>
</dbReference>
<keyword evidence="4" id="KW-0408">Iron</keyword>
<organism evidence="5 6">
    <name type="scientific">Cryomorpha ignava</name>
    <dbReference type="NCBI Taxonomy" id="101383"/>
    <lineage>
        <taxon>Bacteria</taxon>
        <taxon>Pseudomonadati</taxon>
        <taxon>Bacteroidota</taxon>
        <taxon>Flavobacteriia</taxon>
        <taxon>Flavobacteriales</taxon>
        <taxon>Cryomorphaceae</taxon>
        <taxon>Cryomorpha</taxon>
    </lineage>
</organism>
<dbReference type="PANTHER" id="PTHR10458">
    <property type="entry name" value="PEPTIDE DEFORMYLASE"/>
    <property type="match status" value="1"/>
</dbReference>
<keyword evidence="2 4" id="KW-0479">Metal-binding</keyword>
<evidence type="ECO:0000256" key="4">
    <source>
        <dbReference type="HAMAP-Rule" id="MF_00163"/>
    </source>
</evidence>
<protein>
    <recommendedName>
        <fullName evidence="4">Peptide deformylase</fullName>
        <shortName evidence="4">PDF</shortName>
        <ecNumber evidence="4">3.5.1.88</ecNumber>
    </recommendedName>
    <alternativeName>
        <fullName evidence="4">Polypeptide deformylase</fullName>
    </alternativeName>
</protein>
<gene>
    <name evidence="4 5" type="primary">def</name>
    <name evidence="5" type="ORF">G3O08_12100</name>
</gene>
<dbReference type="CDD" id="cd00487">
    <property type="entry name" value="Pep_deformylase"/>
    <property type="match status" value="1"/>
</dbReference>
<dbReference type="PRINTS" id="PR01576">
    <property type="entry name" value="PDEFORMYLASE"/>
</dbReference>
<dbReference type="EC" id="3.5.1.88" evidence="4"/>
<evidence type="ECO:0000256" key="3">
    <source>
        <dbReference type="ARBA" id="ARBA00022801"/>
    </source>
</evidence>
<proteinExistence type="inferred from homology"/>
<comment type="function">
    <text evidence="4">Removes the formyl group from the N-terminal Met of newly synthesized proteins. Requires at least a dipeptide for an efficient rate of reaction. N-terminal L-methionine is a prerequisite for activity but the enzyme has broad specificity at other positions.</text>
</comment>
<comment type="catalytic activity">
    <reaction evidence="4">
        <text>N-terminal N-formyl-L-methionyl-[peptide] + H2O = N-terminal L-methionyl-[peptide] + formate</text>
        <dbReference type="Rhea" id="RHEA:24420"/>
        <dbReference type="Rhea" id="RHEA-COMP:10639"/>
        <dbReference type="Rhea" id="RHEA-COMP:10640"/>
        <dbReference type="ChEBI" id="CHEBI:15377"/>
        <dbReference type="ChEBI" id="CHEBI:15740"/>
        <dbReference type="ChEBI" id="CHEBI:49298"/>
        <dbReference type="ChEBI" id="CHEBI:64731"/>
        <dbReference type="EC" id="3.5.1.88"/>
    </reaction>
</comment>
<dbReference type="AlphaFoldDB" id="A0A7K3WUA9"/>
<comment type="similarity">
    <text evidence="1 4">Belongs to the polypeptide deformylase family.</text>
</comment>
<comment type="cofactor">
    <cofactor evidence="4">
        <name>Fe(2+)</name>
        <dbReference type="ChEBI" id="CHEBI:29033"/>
    </cofactor>
    <text evidence="4">Binds 1 Fe(2+) ion.</text>
</comment>
<sequence>MRRGFLKWIGILLLTALTISGCSSIKGVLYKSEKVSQFSSHQEILILDGSPEIPMRVYKITNREDSVLLRQDSQYITPDENNEVLTRFIARLYHTVIDSASMGVGIAAPQVGILKNIIWVQRFDKEGFPFELYLNPKILQYSEMKQTRREGCLSVPNRTDTLHCRSYAILIEYDRMNGEQKVEMVEDFTAIIFQHEIDHLNGILYLDHLQKEMEDARRK</sequence>
<dbReference type="Proteomes" id="UP000486602">
    <property type="component" value="Unassembled WGS sequence"/>
</dbReference>
<feature type="active site" evidence="4">
    <location>
        <position position="196"/>
    </location>
</feature>
<reference evidence="5 6" key="1">
    <citation type="submission" date="2020-02" db="EMBL/GenBank/DDBJ databases">
        <title>Out from the shadows clarifying the taxonomy of the family Cryomorphaceae and related taxa by utilizing the GTDB taxonomic framework.</title>
        <authorList>
            <person name="Bowman J.P."/>
        </authorList>
    </citation>
    <scope>NUCLEOTIDE SEQUENCE [LARGE SCALE GENOMIC DNA]</scope>
    <source>
        <strain evidence="5 6">QSSC 1-22</strain>
    </source>
</reference>
<keyword evidence="3 4" id="KW-0378">Hydrolase</keyword>
<dbReference type="InterPro" id="IPR023635">
    <property type="entry name" value="Peptide_deformylase"/>
</dbReference>
<comment type="caution">
    <text evidence="5">The sequence shown here is derived from an EMBL/GenBank/DDBJ whole genome shotgun (WGS) entry which is preliminary data.</text>
</comment>
<dbReference type="GO" id="GO:0042586">
    <property type="term" value="F:peptide deformylase activity"/>
    <property type="evidence" value="ECO:0007669"/>
    <property type="project" value="UniProtKB-UniRule"/>
</dbReference>
<evidence type="ECO:0000313" key="5">
    <source>
        <dbReference type="EMBL" id="NEN24245.1"/>
    </source>
</evidence>
<name>A0A7K3WUA9_9FLAO</name>
<keyword evidence="6" id="KW-1185">Reference proteome</keyword>
<feature type="binding site" evidence="4">
    <location>
        <position position="195"/>
    </location>
    <ligand>
        <name>Fe cation</name>
        <dbReference type="ChEBI" id="CHEBI:24875"/>
    </ligand>
</feature>
<dbReference type="NCBIfam" id="TIGR00079">
    <property type="entry name" value="pept_deformyl"/>
    <property type="match status" value="1"/>
</dbReference>
<dbReference type="EMBL" id="JAAGVY010000022">
    <property type="protein sequence ID" value="NEN24245.1"/>
    <property type="molecule type" value="Genomic_DNA"/>
</dbReference>
<evidence type="ECO:0000256" key="2">
    <source>
        <dbReference type="ARBA" id="ARBA00022723"/>
    </source>
</evidence>
<accession>A0A7K3WUA9</accession>
<keyword evidence="4" id="KW-0648">Protein biosynthesis</keyword>
<dbReference type="PANTHER" id="PTHR10458:SF22">
    <property type="entry name" value="PEPTIDE DEFORMYLASE"/>
    <property type="match status" value="1"/>
</dbReference>
<evidence type="ECO:0000313" key="6">
    <source>
        <dbReference type="Proteomes" id="UP000486602"/>
    </source>
</evidence>
<dbReference type="GO" id="GO:0046872">
    <property type="term" value="F:metal ion binding"/>
    <property type="evidence" value="ECO:0007669"/>
    <property type="project" value="UniProtKB-KW"/>
</dbReference>
<dbReference type="GO" id="GO:0006412">
    <property type="term" value="P:translation"/>
    <property type="evidence" value="ECO:0007669"/>
    <property type="project" value="UniProtKB-UniRule"/>
</dbReference>
<dbReference type="PROSITE" id="PS51257">
    <property type="entry name" value="PROKAR_LIPOPROTEIN"/>
    <property type="match status" value="1"/>
</dbReference>
<dbReference type="Pfam" id="PF01327">
    <property type="entry name" value="Pep_deformylase"/>
    <property type="match status" value="1"/>
</dbReference>
<dbReference type="Gene3D" id="3.90.45.10">
    <property type="entry name" value="Peptide deformylase"/>
    <property type="match status" value="1"/>
</dbReference>
<feature type="binding site" evidence="4">
    <location>
        <position position="152"/>
    </location>
    <ligand>
        <name>Fe cation</name>
        <dbReference type="ChEBI" id="CHEBI:24875"/>
    </ligand>
</feature>
<dbReference type="InterPro" id="IPR036821">
    <property type="entry name" value="Peptide_deformylase_sf"/>
</dbReference>